<name>A0ABU8JB49_9GAMM</name>
<evidence type="ECO:0000259" key="3">
    <source>
        <dbReference type="Pfam" id="PF06791"/>
    </source>
</evidence>
<organism evidence="4 5">
    <name type="scientific">Fulvimonas yonginensis</name>
    <dbReference type="NCBI Taxonomy" id="1495200"/>
    <lineage>
        <taxon>Bacteria</taxon>
        <taxon>Pseudomonadati</taxon>
        <taxon>Pseudomonadota</taxon>
        <taxon>Gammaproteobacteria</taxon>
        <taxon>Lysobacterales</taxon>
        <taxon>Rhodanobacteraceae</taxon>
        <taxon>Fulvimonas</taxon>
    </lineage>
</organism>
<comment type="caution">
    <text evidence="4">The sequence shown here is derived from an EMBL/GenBank/DDBJ whole genome shotgun (WGS) entry which is preliminary data.</text>
</comment>
<evidence type="ECO:0000313" key="4">
    <source>
        <dbReference type="EMBL" id="MEI7036431.1"/>
    </source>
</evidence>
<evidence type="ECO:0000313" key="5">
    <source>
        <dbReference type="Proteomes" id="UP001381174"/>
    </source>
</evidence>
<reference evidence="4 5" key="1">
    <citation type="journal article" date="2014" name="Int. J. Syst. Evol. Microbiol.">
        <title>Fulvimonas yonginensis sp. nov., isolated from greenhouse soil, and emended description of the genus Fulvimonas.</title>
        <authorList>
            <person name="Ahn J.H."/>
            <person name="Kim S.J."/>
            <person name="Weon H.Y."/>
            <person name="Hong S.B."/>
            <person name="Seok S.J."/>
            <person name="Kwon S.W."/>
        </authorList>
    </citation>
    <scope>NUCLEOTIDE SEQUENCE [LARGE SCALE GENOMIC DNA]</scope>
    <source>
        <strain evidence="4 5">KACC 16952</strain>
    </source>
</reference>
<dbReference type="Proteomes" id="UP001381174">
    <property type="component" value="Unassembled WGS sequence"/>
</dbReference>
<gene>
    <name evidence="4" type="ORF">WAT24_06645</name>
</gene>
<evidence type="ECO:0000256" key="1">
    <source>
        <dbReference type="SAM" id="Coils"/>
    </source>
</evidence>
<protein>
    <submittedName>
        <fullName evidence="4">Phage tail length tape measure family protein</fullName>
    </submittedName>
</protein>
<evidence type="ECO:0000256" key="2">
    <source>
        <dbReference type="SAM" id="MobiDB-lite"/>
    </source>
</evidence>
<keyword evidence="5" id="KW-1185">Reference proteome</keyword>
<dbReference type="InterPro" id="IPR009628">
    <property type="entry name" value="Phage_tape_measure_N"/>
</dbReference>
<dbReference type="Gene3D" id="1.10.287.950">
    <property type="entry name" value="Methyl-accepting chemotaxis protein"/>
    <property type="match status" value="1"/>
</dbReference>
<keyword evidence="1" id="KW-0175">Coiled coil</keyword>
<feature type="region of interest" description="Disordered" evidence="2">
    <location>
        <begin position="136"/>
        <end position="157"/>
    </location>
</feature>
<accession>A0ABU8JB49</accession>
<dbReference type="Pfam" id="PF06791">
    <property type="entry name" value="TMP_2"/>
    <property type="match status" value="1"/>
</dbReference>
<dbReference type="RefSeq" id="WP_336807047.1">
    <property type="nucleotide sequence ID" value="NZ_JBBBNY010000003.1"/>
</dbReference>
<dbReference type="EMBL" id="JBBBNY010000003">
    <property type="protein sequence ID" value="MEI7036431.1"/>
    <property type="molecule type" value="Genomic_DNA"/>
</dbReference>
<feature type="region of interest" description="Disordered" evidence="2">
    <location>
        <begin position="1034"/>
        <end position="1061"/>
    </location>
</feature>
<proteinExistence type="predicted"/>
<feature type="coiled-coil region" evidence="1">
    <location>
        <begin position="588"/>
        <end position="615"/>
    </location>
</feature>
<feature type="compositionally biased region" description="Polar residues" evidence="2">
    <location>
        <begin position="1045"/>
        <end position="1055"/>
    </location>
</feature>
<feature type="domain" description="Bacteriophage tail tape measure N-terminal" evidence="3">
    <location>
        <begin position="243"/>
        <end position="445"/>
    </location>
</feature>
<sequence length="1105" mass="117882">MNDRNLDIALRIKADLAEGRKGLQAIGQSIEETGKKAESTNTSLARTGQRFDSLLGSVDRVVRVLENIDTRMAAMATSSVQVAKATEQVSAGTQAAVDGVRRLAETEEEAAARIRAVIAASRDQVASQEASAAAAREAATQARGHSDAAEDVSASVARQNAQMRQASVSAAEAAAAERQAAGAAQDHAAELTRLLGQIDPTIAALERLDAQEAELQRYRSMGLVDPDSFARFQGQIETSRQSLSRMGVTSAQTAMAMRQLPAQISDITVSLAAGMPVWMVFLQQGSQIKDSFGGAKPALEGVLSVLTPLRLAIGGVVGAVALLTAAAVEGYLENERLARAIITTGNYAGTTTGQVDQLAAAYGSVNGRVGQARQILNGLIDTGRVSAETLNEVGRAAVNMAALGGKSAQQVVSEFSRLADDPVRAAIELDRQYHFLNTTLLQQIQTLQRAGDQYGAVNLAAKAFADETGRRMDELHERMGWLETFADKWSRGVDNIKQGLLDLGKPATEIEKFQAALAKYNKVYDAYRRSLTAGSTKEYQDQLFAQSQQAYRELQAAQQEALQVRTDAAAQGVAQQVQTEGKAAAEAIDKLTTSLDRAKQRQDALNEAAENLYKIHLAGGKLPEGVNFEGPQADMPQGPGWDRLKKAIEQRYADPKSSNAGAREAEAQARAAAAAQQGLLQSLQQMQGQLDPAAAAWVKYNQAVAQANEQAAQAKKAPGADTRAIEAERVAVIGLAKTIRDAELDKLAEQDRQAWEQLRQSLRTPTEASVETAEAQIKQLNDLLAKGVINAQQYHDSIHRIGESSVITAPQYQGVDASVGGVSSELSKNFEAQRALDEWHAQQLAANEAFRAEDEANEEAYQARKATIEQQYADQRLNIEQSRHQLSLTASSDFFGQLAVLQQSSNRKIATIGKAAAIAKAMIDTYQSATAAYAAMASIPYVGPALGAAAAAAAIAAGLANVAQIRSQPTGYATGGEIRGAGTATSDSIPIMASNGEFMQRTAAVDYYGLDFMHAVNNLEFPRYADGGAIGDAPRLSAPPAPTMRLSSALSTREQGNGRDRAQKHVHVWDRNQAAQEIAGTDAFEEAVLHVVGSNPTTIQGRWNS</sequence>